<evidence type="ECO:0000259" key="1">
    <source>
        <dbReference type="PROSITE" id="PS50213"/>
    </source>
</evidence>
<dbReference type="SUPFAM" id="SSF82153">
    <property type="entry name" value="FAS1 domain"/>
    <property type="match status" value="2"/>
</dbReference>
<dbReference type="PROSITE" id="PS50213">
    <property type="entry name" value="FAS1"/>
    <property type="match status" value="2"/>
</dbReference>
<accession>A0A2A9NED9</accession>
<dbReference type="AlphaFoldDB" id="A0A2A9NED9"/>
<dbReference type="GO" id="GO:0016236">
    <property type="term" value="P:macroautophagy"/>
    <property type="evidence" value="ECO:0007669"/>
    <property type="project" value="TreeGrafter"/>
</dbReference>
<evidence type="ECO:0000313" key="3">
    <source>
        <dbReference type="Proteomes" id="UP000242287"/>
    </source>
</evidence>
<name>A0A2A9NED9_9AGAR</name>
<dbReference type="GO" id="GO:0000329">
    <property type="term" value="C:fungal-type vacuole membrane"/>
    <property type="evidence" value="ECO:0007669"/>
    <property type="project" value="TreeGrafter"/>
</dbReference>
<keyword evidence="3" id="KW-1185">Reference proteome</keyword>
<organism evidence="2 3">
    <name type="scientific">Amanita thiersii Skay4041</name>
    <dbReference type="NCBI Taxonomy" id="703135"/>
    <lineage>
        <taxon>Eukaryota</taxon>
        <taxon>Fungi</taxon>
        <taxon>Dikarya</taxon>
        <taxon>Basidiomycota</taxon>
        <taxon>Agaricomycotina</taxon>
        <taxon>Agaricomycetes</taxon>
        <taxon>Agaricomycetidae</taxon>
        <taxon>Agaricales</taxon>
        <taxon>Pluteineae</taxon>
        <taxon>Amanitaceae</taxon>
        <taxon>Amanita</taxon>
    </lineage>
</organism>
<dbReference type="PANTHER" id="PTHR10900">
    <property type="entry name" value="PERIOSTIN-RELATED"/>
    <property type="match status" value="1"/>
</dbReference>
<dbReference type="Pfam" id="PF02469">
    <property type="entry name" value="Fasciclin"/>
    <property type="match status" value="2"/>
</dbReference>
<dbReference type="InterPro" id="IPR000782">
    <property type="entry name" value="FAS1_domain"/>
</dbReference>
<dbReference type="EMBL" id="KZ302098">
    <property type="protein sequence ID" value="PFH47684.1"/>
    <property type="molecule type" value="Genomic_DNA"/>
</dbReference>
<dbReference type="SMART" id="SM00554">
    <property type="entry name" value="FAS1"/>
    <property type="match status" value="2"/>
</dbReference>
<dbReference type="InterPro" id="IPR036378">
    <property type="entry name" value="FAS1_dom_sf"/>
</dbReference>
<dbReference type="Gene3D" id="2.30.180.10">
    <property type="entry name" value="FAS1 domain"/>
    <property type="match status" value="2"/>
</dbReference>
<evidence type="ECO:0000313" key="2">
    <source>
        <dbReference type="EMBL" id="PFH47684.1"/>
    </source>
</evidence>
<dbReference type="InterPro" id="IPR050904">
    <property type="entry name" value="Adhesion/Biosynth-related"/>
</dbReference>
<dbReference type="STRING" id="703135.A0A2A9NED9"/>
<protein>
    <recommendedName>
        <fullName evidence="1">FAS1 domain-containing protein</fullName>
    </recommendedName>
</protein>
<feature type="domain" description="FAS1" evidence="1">
    <location>
        <begin position="181"/>
        <end position="361"/>
    </location>
</feature>
<dbReference type="Proteomes" id="UP000242287">
    <property type="component" value="Unassembled WGS sequence"/>
</dbReference>
<feature type="domain" description="FAS1" evidence="1">
    <location>
        <begin position="1"/>
        <end position="177"/>
    </location>
</feature>
<dbReference type="GO" id="GO:0005615">
    <property type="term" value="C:extracellular space"/>
    <property type="evidence" value="ECO:0007669"/>
    <property type="project" value="TreeGrafter"/>
</dbReference>
<dbReference type="PANTHER" id="PTHR10900:SF122">
    <property type="entry name" value="FAS1 DOMAIN-CONTAINING PROTEIN"/>
    <property type="match status" value="1"/>
</dbReference>
<gene>
    <name evidence="2" type="ORF">AMATHDRAFT_151549</name>
</gene>
<reference evidence="2 3" key="1">
    <citation type="submission" date="2014-02" db="EMBL/GenBank/DDBJ databases">
        <title>Transposable element dynamics among asymbiotic and ectomycorrhizal Amanita fungi.</title>
        <authorList>
            <consortium name="DOE Joint Genome Institute"/>
            <person name="Hess J."/>
            <person name="Skrede I."/>
            <person name="Wolfe B."/>
            <person name="LaButti K."/>
            <person name="Ohm R.A."/>
            <person name="Grigoriev I.V."/>
            <person name="Pringle A."/>
        </authorList>
    </citation>
    <scope>NUCLEOTIDE SEQUENCE [LARGE SCALE GENOMIC DNA]</scope>
    <source>
        <strain evidence="2 3">SKay4041</strain>
    </source>
</reference>
<proteinExistence type="predicted"/>
<sequence>MFHDRFSRVLKAVDYIDEVAALLNDTTVGLTFFAPHNKALRAPNKESSRALFFVDETAPVDTYDFETTLSELEDLDCQFESPLGDDREERKRFLKKILRAILEYHILPRRLDVVALSDKTTHPTNLSFKGAMGGRPVRIRTEQKSIPPILVLNLYSHVVRPDMEASNGLIHVIDHPLFPPLSAFQELFMAPKYFSIFTSVIQRTGLADELDFSYKFGDDNGEGYPEGSPAVTVFAPTNRAFDALPRDLQFFLFSPFGRRALKKLVQYHIVPDFVLHAGQYFNFKPRLPCPEPISLLDITLPTLYEHHPLHAHIGKFKVALPIPGDKHPYHIKTKFSVDGYEIDLADLVALNGAIHVIDKLLDPRGPRHGYGVGHEDEVTEPWNSWQTWLPAWAET</sequence>
<dbReference type="OrthoDB" id="7700931at2759"/>